<sequence length="222" mass="24472">MCYATCAFRSINKEDSIILSPSCITEFPCKFPCEWRNKTFNINGGTWKFSSDGETSIYGGSVILRCHQITERFLIVRMKQEIDDYVCFTIFYDIGSPVKFKFLLERKGDFTNHTGEFTDICVICGATDVAGEGSTGVVEAVESGTPATLPPVNSVPCTIPSTCTSPPTGILCDASDIIPRGNCPDTTTESPDTTTEQTTTITEATTTKPTKRHCRKKHKHRK</sequence>
<name>A0A8S3UV10_MYTED</name>
<dbReference type="AlphaFoldDB" id="A0A8S3UV10"/>
<organism evidence="2 3">
    <name type="scientific">Mytilus edulis</name>
    <name type="common">Blue mussel</name>
    <dbReference type="NCBI Taxonomy" id="6550"/>
    <lineage>
        <taxon>Eukaryota</taxon>
        <taxon>Metazoa</taxon>
        <taxon>Spiralia</taxon>
        <taxon>Lophotrochozoa</taxon>
        <taxon>Mollusca</taxon>
        <taxon>Bivalvia</taxon>
        <taxon>Autobranchia</taxon>
        <taxon>Pteriomorphia</taxon>
        <taxon>Mytilida</taxon>
        <taxon>Mytiloidea</taxon>
        <taxon>Mytilidae</taxon>
        <taxon>Mytilinae</taxon>
        <taxon>Mytilus</taxon>
    </lineage>
</organism>
<protein>
    <submittedName>
        <fullName evidence="2">Uncharacterized protein</fullName>
    </submittedName>
</protein>
<feature type="compositionally biased region" description="Basic residues" evidence="1">
    <location>
        <begin position="209"/>
        <end position="222"/>
    </location>
</feature>
<evidence type="ECO:0000313" key="2">
    <source>
        <dbReference type="EMBL" id="CAG2249452.1"/>
    </source>
</evidence>
<gene>
    <name evidence="2" type="ORF">MEDL_61214</name>
</gene>
<accession>A0A8S3UV10</accession>
<comment type="caution">
    <text evidence="2">The sequence shown here is derived from an EMBL/GenBank/DDBJ whole genome shotgun (WGS) entry which is preliminary data.</text>
</comment>
<dbReference type="Proteomes" id="UP000683360">
    <property type="component" value="Unassembled WGS sequence"/>
</dbReference>
<evidence type="ECO:0000256" key="1">
    <source>
        <dbReference type="SAM" id="MobiDB-lite"/>
    </source>
</evidence>
<keyword evidence="3" id="KW-1185">Reference proteome</keyword>
<evidence type="ECO:0000313" key="3">
    <source>
        <dbReference type="Proteomes" id="UP000683360"/>
    </source>
</evidence>
<proteinExistence type="predicted"/>
<feature type="compositionally biased region" description="Low complexity" evidence="1">
    <location>
        <begin position="184"/>
        <end position="208"/>
    </location>
</feature>
<dbReference type="EMBL" id="CAJPWZ010002970">
    <property type="protein sequence ID" value="CAG2249452.1"/>
    <property type="molecule type" value="Genomic_DNA"/>
</dbReference>
<reference evidence="2" key="1">
    <citation type="submission" date="2021-03" db="EMBL/GenBank/DDBJ databases">
        <authorList>
            <person name="Bekaert M."/>
        </authorList>
    </citation>
    <scope>NUCLEOTIDE SEQUENCE</scope>
</reference>
<feature type="region of interest" description="Disordered" evidence="1">
    <location>
        <begin position="182"/>
        <end position="222"/>
    </location>
</feature>